<feature type="compositionally biased region" description="Basic and acidic residues" evidence="1">
    <location>
        <begin position="205"/>
        <end position="230"/>
    </location>
</feature>
<dbReference type="Pfam" id="PF09004">
    <property type="entry name" value="ALKBH8_N"/>
    <property type="match status" value="1"/>
</dbReference>
<protein>
    <recommendedName>
        <fullName evidence="2">Alkylated DNA repair protein AlkB homologue 8 N-terminal domain-containing protein</fullName>
    </recommendedName>
</protein>
<evidence type="ECO:0000313" key="4">
    <source>
        <dbReference type="Proteomes" id="UP001239994"/>
    </source>
</evidence>
<proteinExistence type="predicted"/>
<dbReference type="AlphaFoldDB" id="A0AAD8ZVY2"/>
<gene>
    <name evidence="3" type="ORF">P4O66_000145</name>
</gene>
<name>A0AAD8ZVY2_9TELE</name>
<dbReference type="Proteomes" id="UP001239994">
    <property type="component" value="Unassembled WGS sequence"/>
</dbReference>
<sequence>MVVDFRRARRDHSPLAINGSSVEIVKNIKFLGVHIAENLTWTLNTSSITKRAQQRLYFLRKLREAHLPSPIVTTFYRGSAGEVRSHLRSCTYKYYGAVGGHPGSMALNIPPDVFRPLVDPMPHRMNAANALLTARDVETSLQLQLPGLVQNIPDEVLECRWLPVSLSNMYTEQTFSRPGCGSQRAQLSGETTHRSKELFGMPDDIIDKAKSNSYMSRDDGSGRSPQDHMSRIHFPLK</sequence>
<organism evidence="3 4">
    <name type="scientific">Electrophorus voltai</name>
    <dbReference type="NCBI Taxonomy" id="2609070"/>
    <lineage>
        <taxon>Eukaryota</taxon>
        <taxon>Metazoa</taxon>
        <taxon>Chordata</taxon>
        <taxon>Craniata</taxon>
        <taxon>Vertebrata</taxon>
        <taxon>Euteleostomi</taxon>
        <taxon>Actinopterygii</taxon>
        <taxon>Neopterygii</taxon>
        <taxon>Teleostei</taxon>
        <taxon>Ostariophysi</taxon>
        <taxon>Gymnotiformes</taxon>
        <taxon>Gymnotoidei</taxon>
        <taxon>Gymnotidae</taxon>
        <taxon>Electrophorus</taxon>
    </lineage>
</organism>
<dbReference type="GO" id="GO:0016706">
    <property type="term" value="F:2-oxoglutarate-dependent dioxygenase activity"/>
    <property type="evidence" value="ECO:0007669"/>
    <property type="project" value="InterPro"/>
</dbReference>
<feature type="domain" description="Alkylated DNA repair protein AlkB homologue 8 N-terminal" evidence="2">
    <location>
        <begin position="41"/>
        <end position="78"/>
    </location>
</feature>
<reference evidence="3" key="1">
    <citation type="submission" date="2023-03" db="EMBL/GenBank/DDBJ databases">
        <title>Electrophorus voltai genome.</title>
        <authorList>
            <person name="Bian C."/>
        </authorList>
    </citation>
    <scope>NUCLEOTIDE SEQUENCE</scope>
    <source>
        <strain evidence="3">CB-2022</strain>
        <tissue evidence="3">Muscle</tissue>
    </source>
</reference>
<evidence type="ECO:0000256" key="1">
    <source>
        <dbReference type="SAM" id="MobiDB-lite"/>
    </source>
</evidence>
<dbReference type="GO" id="GO:0008168">
    <property type="term" value="F:methyltransferase activity"/>
    <property type="evidence" value="ECO:0007669"/>
    <property type="project" value="InterPro"/>
</dbReference>
<keyword evidence="4" id="KW-1185">Reference proteome</keyword>
<evidence type="ECO:0000259" key="2">
    <source>
        <dbReference type="Pfam" id="PF09004"/>
    </source>
</evidence>
<comment type="caution">
    <text evidence="3">The sequence shown here is derived from an EMBL/GenBank/DDBJ whole genome shotgun (WGS) entry which is preliminary data.</text>
</comment>
<dbReference type="InterPro" id="IPR015095">
    <property type="entry name" value="AlkB_hom8_N"/>
</dbReference>
<feature type="region of interest" description="Disordered" evidence="1">
    <location>
        <begin position="177"/>
        <end position="237"/>
    </location>
</feature>
<evidence type="ECO:0000313" key="3">
    <source>
        <dbReference type="EMBL" id="KAK1806263.1"/>
    </source>
</evidence>
<accession>A0AAD8ZVY2</accession>
<dbReference type="EMBL" id="JAROKS010000001">
    <property type="protein sequence ID" value="KAK1806263.1"/>
    <property type="molecule type" value="Genomic_DNA"/>
</dbReference>